<dbReference type="Pfam" id="PF13811">
    <property type="entry name" value="DUF4186"/>
    <property type="match status" value="1"/>
</dbReference>
<organism evidence="1 3">
    <name type="scientific">Commensalibacter communis</name>
    <dbReference type="NCBI Taxonomy" id="2972786"/>
    <lineage>
        <taxon>Bacteria</taxon>
        <taxon>Pseudomonadati</taxon>
        <taxon>Pseudomonadota</taxon>
        <taxon>Alphaproteobacteria</taxon>
        <taxon>Acetobacterales</taxon>
        <taxon>Acetobacteraceae</taxon>
    </lineage>
</organism>
<dbReference type="AlphaFoldDB" id="A0A9W4TRR5"/>
<accession>A0A9W4TRR5</accession>
<dbReference type="InterPro" id="IPR020378">
    <property type="entry name" value="DUF4186"/>
</dbReference>
<dbReference type="Proteomes" id="UP001154255">
    <property type="component" value="Unassembled WGS sequence"/>
</dbReference>
<dbReference type="EMBL" id="CAMXCM010000010">
    <property type="protein sequence ID" value="CAI3957421.1"/>
    <property type="molecule type" value="Genomic_DNA"/>
</dbReference>
<evidence type="ECO:0000313" key="4">
    <source>
        <dbReference type="Proteomes" id="UP001154259"/>
    </source>
</evidence>
<dbReference type="EMBL" id="CAMXCS010000010">
    <property type="protein sequence ID" value="CAI3959475.1"/>
    <property type="molecule type" value="Genomic_DNA"/>
</dbReference>
<reference evidence="1" key="1">
    <citation type="submission" date="2022-10" db="EMBL/GenBank/DDBJ databases">
        <authorList>
            <person name="Botero Cardona J."/>
        </authorList>
    </citation>
    <scope>NUCLEOTIDE SEQUENCE</scope>
    <source>
        <strain evidence="1">LMG 31819</strain>
        <strain evidence="2">R-53529</strain>
    </source>
</reference>
<evidence type="ECO:0000313" key="1">
    <source>
        <dbReference type="EMBL" id="CAI3957421.1"/>
    </source>
</evidence>
<name>A0A9W4TRR5_9PROT</name>
<dbReference type="Proteomes" id="UP001154259">
    <property type="component" value="Unassembled WGS sequence"/>
</dbReference>
<sequence length="122" mass="14117">MPLPSPHDILKRLHNSTFRARFTLKDNELAYLDQQGMDKIMSHAHDFIAQRLAPAEPKNDGKQTPWKGHPVFIAQHATATCCRGCLQKWYQIAQKRPLTSDEQTYILSVIQLWLIQDLQKHS</sequence>
<proteinExistence type="predicted"/>
<gene>
    <name evidence="2" type="ORF">R53529_LOCUS2209</name>
    <name evidence="1" type="ORF">R53530_LOCUS2206</name>
</gene>
<keyword evidence="4" id="KW-1185">Reference proteome</keyword>
<evidence type="ECO:0000313" key="3">
    <source>
        <dbReference type="Proteomes" id="UP001154255"/>
    </source>
</evidence>
<dbReference type="RefSeq" id="WP_271790628.1">
    <property type="nucleotide sequence ID" value="NZ_CAMXCJ010000004.1"/>
</dbReference>
<comment type="caution">
    <text evidence="1">The sequence shown here is derived from an EMBL/GenBank/DDBJ whole genome shotgun (WGS) entry which is preliminary data.</text>
</comment>
<evidence type="ECO:0000313" key="2">
    <source>
        <dbReference type="EMBL" id="CAI3959475.1"/>
    </source>
</evidence>
<evidence type="ECO:0008006" key="5">
    <source>
        <dbReference type="Google" id="ProtNLM"/>
    </source>
</evidence>
<protein>
    <recommendedName>
        <fullName evidence="5">DUF4186 domain-containing protein</fullName>
    </recommendedName>
</protein>